<evidence type="ECO:0000313" key="1">
    <source>
        <dbReference type="EMBL" id="UZW19650.1"/>
    </source>
</evidence>
<dbReference type="Gene3D" id="3.10.50.20">
    <property type="entry name" value="Cloacin immunity protein"/>
    <property type="match status" value="1"/>
</dbReference>
<dbReference type="InterPro" id="IPR036528">
    <property type="entry name" value="Cloacn_immnty_sf"/>
</dbReference>
<dbReference type="PRINTS" id="PR01296">
    <property type="entry name" value="CLOACNIMMNTY"/>
</dbReference>
<accession>A0ABY6QJU5</accession>
<sequence length="86" mass="10304">MSLRVMLEWFEKPTGFGVREELSTIFEDAHSILASLELEKDYQIFDGAYDLKKNWIAVLQPHFKHEVKQDNYDYQISFHHQGPWPY</sequence>
<evidence type="ECO:0000313" key="2">
    <source>
        <dbReference type="Proteomes" id="UP001164116"/>
    </source>
</evidence>
<keyword evidence="2" id="KW-1185">Reference proteome</keyword>
<reference evidence="1" key="1">
    <citation type="submission" date="2022-11" db="EMBL/GenBank/DDBJ databases">
        <title>Taxonomic description of a new Pseudomonas species.</title>
        <authorList>
            <person name="Tambong J.T."/>
        </authorList>
    </citation>
    <scope>NUCLEOTIDE SEQUENCE</scope>
    <source>
        <strain evidence="1">S1Bt42</strain>
    </source>
</reference>
<name>A0ABY6QJU5_9PSED</name>
<dbReference type="Pfam" id="PF03513">
    <property type="entry name" value="Cloacin_immun"/>
    <property type="match status" value="1"/>
</dbReference>
<protein>
    <submittedName>
        <fullName evidence="1">Colicin E3-like toxin immunity protein</fullName>
    </submittedName>
</protein>
<proteinExistence type="predicted"/>
<dbReference type="SUPFAM" id="SSF54552">
    <property type="entry name" value="Colicin E3 immunity protein"/>
    <property type="match status" value="1"/>
</dbReference>
<dbReference type="RefSeq" id="WP_266246531.1">
    <property type="nucleotide sequence ID" value="NZ_CP112866.1"/>
</dbReference>
<gene>
    <name evidence="1" type="ORF">OSC50_04670</name>
</gene>
<dbReference type="EMBL" id="CP112866">
    <property type="protein sequence ID" value="UZW19650.1"/>
    <property type="molecule type" value="Genomic_DNA"/>
</dbReference>
<dbReference type="Proteomes" id="UP001164116">
    <property type="component" value="Chromosome"/>
</dbReference>
<organism evidence="1 2">
    <name type="scientific">Pseudomonas quebecensis</name>
    <dbReference type="NCBI Taxonomy" id="2995174"/>
    <lineage>
        <taxon>Bacteria</taxon>
        <taxon>Pseudomonadati</taxon>
        <taxon>Pseudomonadota</taxon>
        <taxon>Gammaproteobacteria</taxon>
        <taxon>Pseudomonadales</taxon>
        <taxon>Pseudomonadaceae</taxon>
        <taxon>Pseudomonas</taxon>
    </lineage>
</organism>
<dbReference type="InterPro" id="IPR003063">
    <property type="entry name" value="Cloacn_immnty_fam"/>
</dbReference>